<reference evidence="13" key="1">
    <citation type="journal article" date="2019" name="Int. J. Syst. Evol. Microbiol.">
        <title>The Global Catalogue of Microorganisms (GCM) 10K type strain sequencing project: providing services to taxonomists for standard genome sequencing and annotation.</title>
        <authorList>
            <consortium name="The Broad Institute Genomics Platform"/>
            <consortium name="The Broad Institute Genome Sequencing Center for Infectious Disease"/>
            <person name="Wu L."/>
            <person name="Ma J."/>
        </authorList>
    </citation>
    <scope>NUCLEOTIDE SEQUENCE [LARGE SCALE GENOMIC DNA]</scope>
    <source>
        <strain evidence="13">CCUG 56607</strain>
    </source>
</reference>
<dbReference type="NCBIfam" id="NF006375">
    <property type="entry name" value="PRK08609.1"/>
    <property type="match status" value="1"/>
</dbReference>
<dbReference type="EC" id="2.7.7.7" evidence="2"/>
<dbReference type="SMART" id="SM00481">
    <property type="entry name" value="POLIIIAc"/>
    <property type="match status" value="1"/>
</dbReference>
<evidence type="ECO:0000256" key="7">
    <source>
        <dbReference type="ARBA" id="ARBA00022932"/>
    </source>
</evidence>
<dbReference type="Pfam" id="PF02811">
    <property type="entry name" value="PHP"/>
    <property type="match status" value="1"/>
</dbReference>
<dbReference type="InterPro" id="IPR010996">
    <property type="entry name" value="HHH_MUS81"/>
</dbReference>
<keyword evidence="3" id="KW-0237">DNA synthesis</keyword>
<keyword evidence="13" id="KW-1185">Reference proteome</keyword>
<keyword evidence="12" id="KW-0269">Exonuclease</keyword>
<evidence type="ECO:0000256" key="8">
    <source>
        <dbReference type="ARBA" id="ARBA00049244"/>
    </source>
</evidence>
<dbReference type="InterPro" id="IPR037160">
    <property type="entry name" value="DNA_Pol_thumb_sf"/>
</dbReference>
<dbReference type="Gene3D" id="3.30.460.10">
    <property type="entry name" value="Beta Polymerase, domain 2"/>
    <property type="match status" value="1"/>
</dbReference>
<dbReference type="CDD" id="cd00141">
    <property type="entry name" value="NT_POLXc"/>
    <property type="match status" value="1"/>
</dbReference>
<keyword evidence="12" id="KW-0540">Nuclease</keyword>
<feature type="domain" description="Helix-hairpin-helix DNA-binding motif class 1" evidence="9">
    <location>
        <begin position="90"/>
        <end position="109"/>
    </location>
</feature>
<dbReference type="InterPro" id="IPR047967">
    <property type="entry name" value="PolX_PHP"/>
</dbReference>
<dbReference type="PANTHER" id="PTHR36928:SF1">
    <property type="entry name" value="PHOSPHATASE YCDX-RELATED"/>
    <property type="match status" value="1"/>
</dbReference>
<dbReference type="Gene3D" id="3.30.210.10">
    <property type="entry name" value="DNA polymerase, thumb domain"/>
    <property type="match status" value="1"/>
</dbReference>
<keyword evidence="5" id="KW-0548">Nucleotidyltransferase</keyword>
<dbReference type="Gene3D" id="1.10.150.20">
    <property type="entry name" value="5' to 3' exonuclease, C-terminal subdomain"/>
    <property type="match status" value="1"/>
</dbReference>
<sequence>MAVDKKNVIKLLEKIAVYLELKGENPFKISAYRKAAQALEQDDRSIGEIEDFTKLKGIGKGTAAVIQEYVEDEHSDVLTQLQEEVPQGLIPLLDLPGLGGKKLSKLYQELGVTDAVSLKEACESGKVEALSGFGKKSAEKIIKALDEAGSRPERLPIAIMLPLAEKVEAFLAEKKTISRYSRAGSLRRMRETIKDLDFIVASDEPAKTRDELLDYPDIQEVIASGETKVSIVVNEGYDISIDFRIIEPEAFASTLHHFTGSKDHNVTMRQLAKQQGEKISEYGVENSETGKMKTFESEEEFFAHFGLNWIPPEARENKGEVEAFKKPLSFIELSDIRGDLHMHTTWSDGAQTVKEMAMKAKEMGYEYISITDHSKFLRVANGLNEDRLRKQREEIEKVNASMDDFHIFAGIEMDILPDGSLDFDDEFLKEMDFVIASIHSSFNQSKDQIMHRLEQALQNPHVHMIAHPTGRLIGRRDGYEVDLDALIEKAKDTGTVLELNANPNRLDLSWQWLMKAQEAGVKIAINTDAHNFGMLDHMKIGIGAGRKGWLNKDTVINTWKKDELIKLFQEKGNK</sequence>
<comment type="caution">
    <text evidence="12">The sequence shown here is derived from an EMBL/GenBank/DDBJ whole genome shotgun (WGS) entry which is preliminary data.</text>
</comment>
<organism evidence="12 13">
    <name type="scientific">Thalassobacillus hwangdonensis</name>
    <dbReference type="NCBI Taxonomy" id="546108"/>
    <lineage>
        <taxon>Bacteria</taxon>
        <taxon>Bacillati</taxon>
        <taxon>Bacillota</taxon>
        <taxon>Bacilli</taxon>
        <taxon>Bacillales</taxon>
        <taxon>Bacillaceae</taxon>
        <taxon>Thalassobacillus</taxon>
    </lineage>
</organism>
<keyword evidence="6" id="KW-0235">DNA replication</keyword>
<evidence type="ECO:0000256" key="3">
    <source>
        <dbReference type="ARBA" id="ARBA00022634"/>
    </source>
</evidence>
<dbReference type="SUPFAM" id="SSF89550">
    <property type="entry name" value="PHP domain-like"/>
    <property type="match status" value="1"/>
</dbReference>
<dbReference type="InterPro" id="IPR050243">
    <property type="entry name" value="PHP_phosphatase"/>
</dbReference>
<dbReference type="SUPFAM" id="SSF47802">
    <property type="entry name" value="DNA polymerase beta, N-terminal domain-like"/>
    <property type="match status" value="1"/>
</dbReference>
<dbReference type="InterPro" id="IPR043519">
    <property type="entry name" value="NT_sf"/>
</dbReference>
<protein>
    <recommendedName>
        <fullName evidence="2">DNA-directed DNA polymerase</fullName>
        <ecNumber evidence="2">2.7.7.7</ecNumber>
    </recommendedName>
</protein>
<dbReference type="InterPro" id="IPR029398">
    <property type="entry name" value="PolB_thumb"/>
</dbReference>
<evidence type="ECO:0000259" key="9">
    <source>
        <dbReference type="SMART" id="SM00278"/>
    </source>
</evidence>
<name>A0ABW3L1A0_9BACI</name>
<comment type="cofactor">
    <cofactor evidence="1">
        <name>Mg(2+)</name>
        <dbReference type="ChEBI" id="CHEBI:18420"/>
    </cofactor>
</comment>
<evidence type="ECO:0000313" key="12">
    <source>
        <dbReference type="EMBL" id="MFD1018970.1"/>
    </source>
</evidence>
<feature type="domain" description="Helix-hairpin-helix DNA-binding motif class 1" evidence="9">
    <location>
        <begin position="125"/>
        <end position="144"/>
    </location>
</feature>
<dbReference type="Pfam" id="PF14791">
    <property type="entry name" value="DNA_pol_B_thumb"/>
    <property type="match status" value="1"/>
</dbReference>
<dbReference type="SUPFAM" id="SSF158702">
    <property type="entry name" value="Sec63 N-terminal domain-like"/>
    <property type="match status" value="1"/>
</dbReference>
<keyword evidence="12" id="KW-0378">Hydrolase</keyword>
<dbReference type="Gene3D" id="3.20.20.140">
    <property type="entry name" value="Metal-dependent hydrolases"/>
    <property type="match status" value="1"/>
</dbReference>
<evidence type="ECO:0000256" key="6">
    <source>
        <dbReference type="ARBA" id="ARBA00022705"/>
    </source>
</evidence>
<dbReference type="Proteomes" id="UP001596990">
    <property type="component" value="Unassembled WGS sequence"/>
</dbReference>
<dbReference type="GO" id="GO:0004527">
    <property type="term" value="F:exonuclease activity"/>
    <property type="evidence" value="ECO:0007669"/>
    <property type="project" value="UniProtKB-KW"/>
</dbReference>
<dbReference type="Pfam" id="PF14520">
    <property type="entry name" value="HHH_5"/>
    <property type="match status" value="1"/>
</dbReference>
<feature type="domain" description="Helix-hairpin-helix DNA-binding motif class 1" evidence="9">
    <location>
        <begin position="50"/>
        <end position="69"/>
    </location>
</feature>
<dbReference type="SUPFAM" id="SSF81301">
    <property type="entry name" value="Nucleotidyltransferase"/>
    <property type="match status" value="1"/>
</dbReference>
<feature type="domain" description="DNA-directed DNA polymerase X" evidence="11">
    <location>
        <begin position="2"/>
        <end position="316"/>
    </location>
</feature>
<dbReference type="SMART" id="SM00278">
    <property type="entry name" value="HhH1"/>
    <property type="match status" value="3"/>
</dbReference>
<dbReference type="CDD" id="cd07436">
    <property type="entry name" value="PHP_PolX"/>
    <property type="match status" value="1"/>
</dbReference>
<dbReference type="InterPro" id="IPR002054">
    <property type="entry name" value="DNA-dir_DNA_pol_X"/>
</dbReference>
<dbReference type="InterPro" id="IPR004013">
    <property type="entry name" value="PHP_dom"/>
</dbReference>
<evidence type="ECO:0000256" key="2">
    <source>
        <dbReference type="ARBA" id="ARBA00012417"/>
    </source>
</evidence>
<dbReference type="SMART" id="SM00483">
    <property type="entry name" value="POLXc"/>
    <property type="match status" value="1"/>
</dbReference>
<proteinExistence type="predicted"/>
<feature type="domain" description="Polymerase/histidinol phosphatase N-terminal" evidence="10">
    <location>
        <begin position="338"/>
        <end position="417"/>
    </location>
</feature>
<dbReference type="PIRSF" id="PIRSF005047">
    <property type="entry name" value="UCP005047_YshC"/>
    <property type="match status" value="1"/>
</dbReference>
<keyword evidence="7" id="KW-0239">DNA-directed DNA polymerase</keyword>
<dbReference type="RefSeq" id="WP_386057896.1">
    <property type="nucleotide sequence ID" value="NZ_JBHTKL010000001.1"/>
</dbReference>
<accession>A0ABW3L1A0</accession>
<evidence type="ECO:0000259" key="11">
    <source>
        <dbReference type="SMART" id="SM00483"/>
    </source>
</evidence>
<dbReference type="PANTHER" id="PTHR36928">
    <property type="entry name" value="PHOSPHATASE YCDX-RELATED"/>
    <property type="match status" value="1"/>
</dbReference>
<dbReference type="EMBL" id="JBHTKL010000001">
    <property type="protein sequence ID" value="MFD1018970.1"/>
    <property type="molecule type" value="Genomic_DNA"/>
</dbReference>
<dbReference type="InterPro" id="IPR003141">
    <property type="entry name" value="Pol/His_phosphatase_N"/>
</dbReference>
<dbReference type="InterPro" id="IPR022311">
    <property type="entry name" value="PolX-like"/>
</dbReference>
<evidence type="ECO:0000259" key="10">
    <source>
        <dbReference type="SMART" id="SM00481"/>
    </source>
</evidence>
<dbReference type="Pfam" id="PF14716">
    <property type="entry name" value="HHH_8"/>
    <property type="match status" value="1"/>
</dbReference>
<comment type="catalytic activity">
    <reaction evidence="8">
        <text>DNA(n) + a 2'-deoxyribonucleoside 5'-triphosphate = DNA(n+1) + diphosphate</text>
        <dbReference type="Rhea" id="RHEA:22508"/>
        <dbReference type="Rhea" id="RHEA-COMP:17339"/>
        <dbReference type="Rhea" id="RHEA-COMP:17340"/>
        <dbReference type="ChEBI" id="CHEBI:33019"/>
        <dbReference type="ChEBI" id="CHEBI:61560"/>
        <dbReference type="ChEBI" id="CHEBI:173112"/>
        <dbReference type="EC" id="2.7.7.7"/>
    </reaction>
</comment>
<dbReference type="Gene3D" id="1.10.150.110">
    <property type="entry name" value="DNA polymerase beta, N-terminal domain-like"/>
    <property type="match status" value="1"/>
</dbReference>
<dbReference type="InterPro" id="IPR027421">
    <property type="entry name" value="DNA_pol_lamdba_lyase_dom_sf"/>
</dbReference>
<gene>
    <name evidence="12" type="primary">polX</name>
    <name evidence="12" type="ORF">ACFQ2J_07140</name>
</gene>
<evidence type="ECO:0000256" key="5">
    <source>
        <dbReference type="ARBA" id="ARBA00022695"/>
    </source>
</evidence>
<evidence type="ECO:0000256" key="4">
    <source>
        <dbReference type="ARBA" id="ARBA00022679"/>
    </source>
</evidence>
<evidence type="ECO:0000256" key="1">
    <source>
        <dbReference type="ARBA" id="ARBA00001946"/>
    </source>
</evidence>
<dbReference type="InterPro" id="IPR016195">
    <property type="entry name" value="Pol/histidinol_Pase-like"/>
</dbReference>
<evidence type="ECO:0000313" key="13">
    <source>
        <dbReference type="Proteomes" id="UP001596990"/>
    </source>
</evidence>
<dbReference type="InterPro" id="IPR003583">
    <property type="entry name" value="Hlx-hairpin-Hlx_DNA-bd_motif"/>
</dbReference>
<keyword evidence="4" id="KW-0808">Transferase</keyword>